<keyword evidence="2" id="KW-1185">Reference proteome</keyword>
<evidence type="ECO:0000313" key="1">
    <source>
        <dbReference type="EMBL" id="OAD20489.1"/>
    </source>
</evidence>
<name>A0A176RXR1_9GAMM</name>
<reference evidence="1 2" key="1">
    <citation type="submission" date="2016-05" db="EMBL/GenBank/DDBJ databases">
        <title>Single-cell genome of chain-forming Candidatus Thiomargarita nelsonii and comparison to other large sulfur-oxidizing bacteria.</title>
        <authorList>
            <person name="Winkel M."/>
            <person name="Salman V."/>
            <person name="Woyke T."/>
            <person name="Schulz-Vogt H."/>
            <person name="Richter M."/>
            <person name="Flood B."/>
            <person name="Bailey J."/>
            <person name="Amann R."/>
            <person name="Mussmann M."/>
        </authorList>
    </citation>
    <scope>NUCLEOTIDE SEQUENCE [LARGE SCALE GENOMIC DNA]</scope>
    <source>
        <strain evidence="1 2">THI036</strain>
    </source>
</reference>
<evidence type="ECO:0000313" key="2">
    <source>
        <dbReference type="Proteomes" id="UP000076962"/>
    </source>
</evidence>
<sequence>ALSDKTKANLAMIMGSGKRLSTLINDIRYDFLDQLGGQKRFPFGNKRFRKRLMENNQYPFDEQYDKMLEAFNSMLEMTNILINL</sequence>
<comment type="caution">
    <text evidence="1">The sequence shown here is derived from an EMBL/GenBank/DDBJ whole genome shotgun (WGS) entry which is preliminary data.</text>
</comment>
<dbReference type="AlphaFoldDB" id="A0A176RXR1"/>
<dbReference type="Proteomes" id="UP000076962">
    <property type="component" value="Unassembled WGS sequence"/>
</dbReference>
<dbReference type="EMBL" id="LUTY01002334">
    <property type="protein sequence ID" value="OAD20489.1"/>
    <property type="molecule type" value="Genomic_DNA"/>
</dbReference>
<accession>A0A176RXR1</accession>
<gene>
    <name evidence="1" type="ORF">THIOM_003805</name>
</gene>
<organism evidence="1 2">
    <name type="scientific">Candidatus Thiomargarita nelsonii</name>
    <dbReference type="NCBI Taxonomy" id="1003181"/>
    <lineage>
        <taxon>Bacteria</taxon>
        <taxon>Pseudomonadati</taxon>
        <taxon>Pseudomonadota</taxon>
        <taxon>Gammaproteobacteria</taxon>
        <taxon>Thiotrichales</taxon>
        <taxon>Thiotrichaceae</taxon>
        <taxon>Thiomargarita</taxon>
    </lineage>
</organism>
<proteinExistence type="predicted"/>
<protein>
    <submittedName>
        <fullName evidence="1">Serine phosphatase</fullName>
    </submittedName>
</protein>
<feature type="non-terminal residue" evidence="1">
    <location>
        <position position="1"/>
    </location>
</feature>